<evidence type="ECO:0000259" key="1">
    <source>
        <dbReference type="PROSITE" id="PS50802"/>
    </source>
</evidence>
<dbReference type="GeneID" id="3862301"/>
<dbReference type="GO" id="GO:0016579">
    <property type="term" value="P:protein deubiquitination"/>
    <property type="evidence" value="ECO:0007669"/>
    <property type="project" value="TreeGrafter"/>
</dbReference>
<dbReference type="InterPro" id="IPR050704">
    <property type="entry name" value="Peptidase_C85-like"/>
</dbReference>
<dbReference type="Pfam" id="PF02338">
    <property type="entry name" value="OTU"/>
    <property type="match status" value="1"/>
</dbReference>
<dbReference type="GO" id="GO:0004843">
    <property type="term" value="F:cysteine-type deubiquitinase activity"/>
    <property type="evidence" value="ECO:0007669"/>
    <property type="project" value="TreeGrafter"/>
</dbReference>
<name>Q4UF95_THEAN</name>
<dbReference type="Proteomes" id="UP000001950">
    <property type="component" value="Chromosome 2"/>
</dbReference>
<gene>
    <name evidence="2" type="ORF">TA14855</name>
</gene>
<evidence type="ECO:0000313" key="2">
    <source>
        <dbReference type="EMBL" id="CAI74244.1"/>
    </source>
</evidence>
<dbReference type="CDD" id="cd22748">
    <property type="entry name" value="OTU_OTUD6-like"/>
    <property type="match status" value="1"/>
</dbReference>
<organism evidence="2 3">
    <name type="scientific">Theileria annulata</name>
    <dbReference type="NCBI Taxonomy" id="5874"/>
    <lineage>
        <taxon>Eukaryota</taxon>
        <taxon>Sar</taxon>
        <taxon>Alveolata</taxon>
        <taxon>Apicomplexa</taxon>
        <taxon>Aconoidasida</taxon>
        <taxon>Piroplasmida</taxon>
        <taxon>Theileriidae</taxon>
        <taxon>Theileria</taxon>
    </lineage>
</organism>
<dbReference type="OrthoDB" id="415023at2759"/>
<dbReference type="InterPro" id="IPR003323">
    <property type="entry name" value="OTU_dom"/>
</dbReference>
<dbReference type="Gene3D" id="3.90.70.80">
    <property type="match status" value="1"/>
</dbReference>
<dbReference type="PANTHER" id="PTHR12419:SF10">
    <property type="entry name" value="DEUBIQUITINASE OTUD6B"/>
    <property type="match status" value="1"/>
</dbReference>
<dbReference type="OMA" id="VEMGIEY"/>
<dbReference type="PROSITE" id="PS50802">
    <property type="entry name" value="OTU"/>
    <property type="match status" value="1"/>
</dbReference>
<dbReference type="VEuPathDB" id="PiroplasmaDB:TA14855"/>
<dbReference type="RefSeq" id="XP_951976.1">
    <property type="nucleotide sequence ID" value="XM_946883.1"/>
</dbReference>
<feature type="domain" description="OTU" evidence="1">
    <location>
        <begin position="40"/>
        <end position="182"/>
    </location>
</feature>
<dbReference type="KEGG" id="tan:TA14855"/>
<sequence>MNFYKDEQIFLIFIFNFFVEVDVGKQEYEQLQDKLKELGLKIHDIQPDGNCLFKSIEHQLKYYSENGYNLPKYNYMELRRLIVDHLKSNQNEYESFLAVNNTSDSPSINYLTYCENMLKDGEWGSELEIIVLTKLLNCNIKIHNSYNTIEYNSPNNSGATLNISYHKHQYLLGEHYNSIIPI</sequence>
<dbReference type="AlphaFoldDB" id="Q4UF95"/>
<dbReference type="FunCoup" id="Q4UF95">
    <property type="interactions" value="40"/>
</dbReference>
<reference evidence="2 3" key="1">
    <citation type="journal article" date="2005" name="Science">
        <title>Genome of the host-cell transforming parasite Theileria annulata compared with T. parva.</title>
        <authorList>
            <person name="Pain A."/>
            <person name="Renauld H."/>
            <person name="Berriman M."/>
            <person name="Murphy L."/>
            <person name="Yeats C.A."/>
            <person name="Weir W."/>
            <person name="Kerhornou A."/>
            <person name="Aslett M."/>
            <person name="Bishop R."/>
            <person name="Bouchier C."/>
            <person name="Cochet M."/>
            <person name="Coulson R.M.R."/>
            <person name="Cronin A."/>
            <person name="de Villiers E.P."/>
            <person name="Fraser A."/>
            <person name="Fosker N."/>
            <person name="Gardner M."/>
            <person name="Goble A."/>
            <person name="Griffiths-Jones S."/>
            <person name="Harris D.E."/>
            <person name="Katzer F."/>
            <person name="Larke N."/>
            <person name="Lord A."/>
            <person name="Maser P."/>
            <person name="McKellar S."/>
            <person name="Mooney P."/>
            <person name="Morton F."/>
            <person name="Nene V."/>
            <person name="O'Neil S."/>
            <person name="Price C."/>
            <person name="Quail M.A."/>
            <person name="Rabbinowitsch E."/>
            <person name="Rawlings N.D."/>
            <person name="Rutter S."/>
            <person name="Saunders D."/>
            <person name="Seeger K."/>
            <person name="Shah T."/>
            <person name="Squares R."/>
            <person name="Squares S."/>
            <person name="Tivey A."/>
            <person name="Walker A.R."/>
            <person name="Woodward J."/>
            <person name="Dobbelaere D.A.E."/>
            <person name="Langsley G."/>
            <person name="Rajandream M.A."/>
            <person name="McKeever D."/>
            <person name="Shiels B."/>
            <person name="Tait A."/>
            <person name="Barrell B.G."/>
            <person name="Hall N."/>
        </authorList>
    </citation>
    <scope>NUCLEOTIDE SEQUENCE [LARGE SCALE GENOMIC DNA]</scope>
    <source>
        <strain evidence="3">Ankara</strain>
    </source>
</reference>
<dbReference type="PANTHER" id="PTHR12419">
    <property type="entry name" value="OTU DOMAIN CONTAINING PROTEIN"/>
    <property type="match status" value="1"/>
</dbReference>
<accession>Q4UF95</accession>
<dbReference type="STRING" id="5874.Q4UF95"/>
<dbReference type="InParanoid" id="Q4UF95"/>
<dbReference type="eggNOG" id="KOG2606">
    <property type="taxonomic scope" value="Eukaryota"/>
</dbReference>
<dbReference type="SUPFAM" id="SSF54001">
    <property type="entry name" value="Cysteine proteinases"/>
    <property type="match status" value="1"/>
</dbReference>
<protein>
    <recommendedName>
        <fullName evidence="1">OTU domain-containing protein</fullName>
    </recommendedName>
</protein>
<keyword evidence="3" id="KW-1185">Reference proteome</keyword>
<proteinExistence type="predicted"/>
<dbReference type="EMBL" id="CR940348">
    <property type="protein sequence ID" value="CAI74244.1"/>
    <property type="molecule type" value="Genomic_DNA"/>
</dbReference>
<evidence type="ECO:0000313" key="3">
    <source>
        <dbReference type="Proteomes" id="UP000001950"/>
    </source>
</evidence>
<dbReference type="InterPro" id="IPR038765">
    <property type="entry name" value="Papain-like_cys_pep_sf"/>
</dbReference>